<sequence>MQPETHTTNPETTVTEQWAILEIMGHERLAGKVSTALVAGAQLVQVDVPASEQLPAFTRLLSPTALFSLTPVPEAVARVVAGNLQKTAVSGIPAYGYTLAQQTTMRQALGLPAPAPAPARSYDEEEEHDGNYDRPY</sequence>
<accession>A0ABP8IL95</accession>
<dbReference type="RefSeq" id="WP_345236898.1">
    <property type="nucleotide sequence ID" value="NZ_BAABGZ010000064.1"/>
</dbReference>
<name>A0ABP8IL95_9BACT</name>
<protein>
    <submittedName>
        <fullName evidence="2">Uncharacterized protein</fullName>
    </submittedName>
</protein>
<reference evidence="3" key="1">
    <citation type="journal article" date="2019" name="Int. J. Syst. Evol. Microbiol.">
        <title>The Global Catalogue of Microorganisms (GCM) 10K type strain sequencing project: providing services to taxonomists for standard genome sequencing and annotation.</title>
        <authorList>
            <consortium name="The Broad Institute Genomics Platform"/>
            <consortium name="The Broad Institute Genome Sequencing Center for Infectious Disease"/>
            <person name="Wu L."/>
            <person name="Ma J."/>
        </authorList>
    </citation>
    <scope>NUCLEOTIDE SEQUENCE [LARGE SCALE GENOMIC DNA]</scope>
    <source>
        <strain evidence="3">JCM 17923</strain>
    </source>
</reference>
<organism evidence="2 3">
    <name type="scientific">Hymenobacter saemangeumensis</name>
    <dbReference type="NCBI Taxonomy" id="1084522"/>
    <lineage>
        <taxon>Bacteria</taxon>
        <taxon>Pseudomonadati</taxon>
        <taxon>Bacteroidota</taxon>
        <taxon>Cytophagia</taxon>
        <taxon>Cytophagales</taxon>
        <taxon>Hymenobacteraceae</taxon>
        <taxon>Hymenobacter</taxon>
    </lineage>
</organism>
<gene>
    <name evidence="2" type="ORF">GCM10023185_29900</name>
</gene>
<dbReference type="EMBL" id="BAABGZ010000064">
    <property type="protein sequence ID" value="GAA4362193.1"/>
    <property type="molecule type" value="Genomic_DNA"/>
</dbReference>
<keyword evidence="3" id="KW-1185">Reference proteome</keyword>
<evidence type="ECO:0000313" key="2">
    <source>
        <dbReference type="EMBL" id="GAA4362193.1"/>
    </source>
</evidence>
<dbReference type="Proteomes" id="UP001501153">
    <property type="component" value="Unassembled WGS sequence"/>
</dbReference>
<comment type="caution">
    <text evidence="2">The sequence shown here is derived from an EMBL/GenBank/DDBJ whole genome shotgun (WGS) entry which is preliminary data.</text>
</comment>
<proteinExistence type="predicted"/>
<evidence type="ECO:0000313" key="3">
    <source>
        <dbReference type="Proteomes" id="UP001501153"/>
    </source>
</evidence>
<feature type="region of interest" description="Disordered" evidence="1">
    <location>
        <begin position="109"/>
        <end position="136"/>
    </location>
</feature>
<evidence type="ECO:0000256" key="1">
    <source>
        <dbReference type="SAM" id="MobiDB-lite"/>
    </source>
</evidence>